<sequence>MAVNFIEISTEALASDRSALETQIQGIRQEMKQLQQEMEQLNAMWEGSAKQEFLGQFEEDYAFMEDVVRGLEQYVQHMEYAGKEYQGCEGNVTELIRSLQI</sequence>
<dbReference type="InterPro" id="IPR036689">
    <property type="entry name" value="ESAT-6-like_sf"/>
</dbReference>
<organism evidence="2 3">
    <name type="scientific">Candidatus Pullilachnospira stercoravium</name>
    <dbReference type="NCBI Taxonomy" id="2840913"/>
    <lineage>
        <taxon>Bacteria</taxon>
        <taxon>Bacillati</taxon>
        <taxon>Bacillota</taxon>
        <taxon>Clostridia</taxon>
        <taxon>Lachnospirales</taxon>
        <taxon>Lachnospiraceae</taxon>
        <taxon>Lachnospiraceae incertae sedis</taxon>
        <taxon>Candidatus Pullilachnospira</taxon>
    </lineage>
</organism>
<comment type="caution">
    <text evidence="2">The sequence shown here is derived from an EMBL/GenBank/DDBJ whole genome shotgun (WGS) entry which is preliminary data.</text>
</comment>
<evidence type="ECO:0000313" key="2">
    <source>
        <dbReference type="EMBL" id="HIV12438.1"/>
    </source>
</evidence>
<evidence type="ECO:0000313" key="3">
    <source>
        <dbReference type="Proteomes" id="UP000886723"/>
    </source>
</evidence>
<dbReference type="SUPFAM" id="SSF140453">
    <property type="entry name" value="EsxAB dimer-like"/>
    <property type="match status" value="1"/>
</dbReference>
<accession>A0A9D1NUA7</accession>
<evidence type="ECO:0000256" key="1">
    <source>
        <dbReference type="SAM" id="Coils"/>
    </source>
</evidence>
<reference evidence="2" key="2">
    <citation type="journal article" date="2021" name="PeerJ">
        <title>Extensive microbial diversity within the chicken gut microbiome revealed by metagenomics and culture.</title>
        <authorList>
            <person name="Gilroy R."/>
            <person name="Ravi A."/>
            <person name="Getino M."/>
            <person name="Pursley I."/>
            <person name="Horton D.L."/>
            <person name="Alikhan N.F."/>
            <person name="Baker D."/>
            <person name="Gharbi K."/>
            <person name="Hall N."/>
            <person name="Watson M."/>
            <person name="Adriaenssens E.M."/>
            <person name="Foster-Nyarko E."/>
            <person name="Jarju S."/>
            <person name="Secka A."/>
            <person name="Antonio M."/>
            <person name="Oren A."/>
            <person name="Chaudhuri R.R."/>
            <person name="La Ragione R."/>
            <person name="Hildebrand F."/>
            <person name="Pallen M.J."/>
        </authorList>
    </citation>
    <scope>NUCLEOTIDE SEQUENCE</scope>
    <source>
        <strain evidence="2">ChiBcec2-4451</strain>
    </source>
</reference>
<name>A0A9D1NUA7_9FIRM</name>
<dbReference type="InterPro" id="IPR010310">
    <property type="entry name" value="T7SS_ESAT-6-like"/>
</dbReference>
<dbReference type="Proteomes" id="UP000886723">
    <property type="component" value="Unassembled WGS sequence"/>
</dbReference>
<proteinExistence type="predicted"/>
<dbReference type="Pfam" id="PF06013">
    <property type="entry name" value="WXG100"/>
    <property type="match status" value="1"/>
</dbReference>
<feature type="coiled-coil region" evidence="1">
    <location>
        <begin position="17"/>
        <end position="51"/>
    </location>
</feature>
<reference evidence="2" key="1">
    <citation type="submission" date="2020-10" db="EMBL/GenBank/DDBJ databases">
        <authorList>
            <person name="Gilroy R."/>
        </authorList>
    </citation>
    <scope>NUCLEOTIDE SEQUENCE</scope>
    <source>
        <strain evidence="2">ChiBcec2-4451</strain>
    </source>
</reference>
<keyword evidence="1" id="KW-0175">Coiled coil</keyword>
<dbReference type="EMBL" id="DVON01000101">
    <property type="protein sequence ID" value="HIV12438.1"/>
    <property type="molecule type" value="Genomic_DNA"/>
</dbReference>
<gene>
    <name evidence="2" type="ORF">IAA63_04775</name>
</gene>
<protein>
    <submittedName>
        <fullName evidence="2">WXG100 family type VII secretion target</fullName>
    </submittedName>
</protein>
<dbReference type="Gene3D" id="1.10.287.1060">
    <property type="entry name" value="ESAT-6-like"/>
    <property type="match status" value="1"/>
</dbReference>
<dbReference type="AlphaFoldDB" id="A0A9D1NUA7"/>